<evidence type="ECO:0000313" key="3">
    <source>
        <dbReference type="EMBL" id="OBU13291.1"/>
    </source>
</evidence>
<evidence type="ECO:0000256" key="1">
    <source>
        <dbReference type="SAM" id="Phobius"/>
    </source>
</evidence>
<evidence type="ECO:0000313" key="4">
    <source>
        <dbReference type="Proteomes" id="UP000092247"/>
    </source>
</evidence>
<dbReference type="STRING" id="368603.AYY16_05555"/>
<keyword evidence="5" id="KW-1185">Reference proteome</keyword>
<evidence type="ECO:0000313" key="5">
    <source>
        <dbReference type="Proteomes" id="UP000092377"/>
    </source>
</evidence>
<organism evidence="3 5">
    <name type="scientific">Morganella psychrotolerans</name>
    <dbReference type="NCBI Taxonomy" id="368603"/>
    <lineage>
        <taxon>Bacteria</taxon>
        <taxon>Pseudomonadati</taxon>
        <taxon>Pseudomonadota</taxon>
        <taxon>Gammaproteobacteria</taxon>
        <taxon>Enterobacterales</taxon>
        <taxon>Morganellaceae</taxon>
        <taxon>Morganella</taxon>
    </lineage>
</organism>
<reference evidence="3 4" key="1">
    <citation type="submission" date="2016-06" db="EMBL/GenBank/DDBJ databases">
        <authorList>
            <person name="Kjaerup R.B."/>
            <person name="Dalgaard T.S."/>
            <person name="Juul-Madsen H.R."/>
        </authorList>
    </citation>
    <scope>NUCLEOTIDE SEQUENCE [LARGE SCALE GENOMIC DNA]</scope>
    <source>
        <strain evidence="3">GCSL-Mp20</strain>
        <strain evidence="2 4">GCSL-Mp3</strain>
    </source>
</reference>
<accession>A0A1B8HU45</accession>
<name>A0A1B8HU45_9GAMM</name>
<sequence length="66" mass="7486">MSLFQIPRVRKTGWRKRLSGSAHSVIHFIKFCLVIILISFIVIGITVITHSNRPISETVFTYGKNG</sequence>
<dbReference type="Proteomes" id="UP000092247">
    <property type="component" value="Unassembled WGS sequence"/>
</dbReference>
<dbReference type="EMBL" id="LZEX01000001">
    <property type="protein sequence ID" value="OBU11481.1"/>
    <property type="molecule type" value="Genomic_DNA"/>
</dbReference>
<dbReference type="AlphaFoldDB" id="A0A1B8HU45"/>
<keyword evidence="1" id="KW-0812">Transmembrane</keyword>
<keyword evidence="1" id="KW-1133">Transmembrane helix</keyword>
<protein>
    <submittedName>
        <fullName evidence="3">Uncharacterized protein</fullName>
    </submittedName>
</protein>
<feature type="transmembrane region" description="Helical" evidence="1">
    <location>
        <begin position="25"/>
        <end position="48"/>
    </location>
</feature>
<keyword evidence="1" id="KW-0472">Membrane</keyword>
<dbReference type="Proteomes" id="UP000092377">
    <property type="component" value="Unassembled WGS sequence"/>
</dbReference>
<gene>
    <name evidence="2" type="ORF">AYY17_01780</name>
    <name evidence="3" type="ORF">AYY18_00650</name>
</gene>
<comment type="caution">
    <text evidence="3">The sequence shown here is derived from an EMBL/GenBank/DDBJ whole genome shotgun (WGS) entry which is preliminary data.</text>
</comment>
<evidence type="ECO:0000313" key="2">
    <source>
        <dbReference type="EMBL" id="OBU11481.1"/>
    </source>
</evidence>
<dbReference type="EMBL" id="LZEY01000001">
    <property type="protein sequence ID" value="OBU13291.1"/>
    <property type="molecule type" value="Genomic_DNA"/>
</dbReference>
<proteinExistence type="predicted"/>
<reference evidence="5" key="2">
    <citation type="submission" date="2016-06" db="EMBL/GenBank/DDBJ databases">
        <authorList>
            <person name="Butler K."/>
        </authorList>
    </citation>
    <scope>NUCLEOTIDE SEQUENCE [LARGE SCALE GENOMIC DNA]</scope>
    <source>
        <strain evidence="5">GCSL-Mp20</strain>
    </source>
</reference>